<accession>A0AAV4TZI1</accession>
<dbReference type="AlphaFoldDB" id="A0AAV4TZI1"/>
<name>A0AAV4TZI1_CAEEX</name>
<evidence type="ECO:0000313" key="2">
    <source>
        <dbReference type="Proteomes" id="UP001054945"/>
    </source>
</evidence>
<protein>
    <submittedName>
        <fullName evidence="1">Uncharacterized protein</fullName>
    </submittedName>
</protein>
<keyword evidence="2" id="KW-1185">Reference proteome</keyword>
<dbReference type="EMBL" id="BPLR01012024">
    <property type="protein sequence ID" value="GIY50780.1"/>
    <property type="molecule type" value="Genomic_DNA"/>
</dbReference>
<evidence type="ECO:0000313" key="1">
    <source>
        <dbReference type="EMBL" id="GIY50780.1"/>
    </source>
</evidence>
<comment type="caution">
    <text evidence="1">The sequence shown here is derived from an EMBL/GenBank/DDBJ whole genome shotgun (WGS) entry which is preliminary data.</text>
</comment>
<dbReference type="Proteomes" id="UP001054945">
    <property type="component" value="Unassembled WGS sequence"/>
</dbReference>
<organism evidence="1 2">
    <name type="scientific">Caerostris extrusa</name>
    <name type="common">Bark spider</name>
    <name type="synonym">Caerostris bankana</name>
    <dbReference type="NCBI Taxonomy" id="172846"/>
    <lineage>
        <taxon>Eukaryota</taxon>
        <taxon>Metazoa</taxon>
        <taxon>Ecdysozoa</taxon>
        <taxon>Arthropoda</taxon>
        <taxon>Chelicerata</taxon>
        <taxon>Arachnida</taxon>
        <taxon>Araneae</taxon>
        <taxon>Araneomorphae</taxon>
        <taxon>Entelegynae</taxon>
        <taxon>Araneoidea</taxon>
        <taxon>Araneidae</taxon>
        <taxon>Caerostris</taxon>
    </lineage>
</organism>
<gene>
    <name evidence="1" type="ORF">CEXT_608791</name>
</gene>
<sequence>MPFEITPHNYTSLFPSLRLQFPGTKRDSREISIKCEDYWLNVRGSLPAFSRAMGGEIRVRKVPINVKEEFYRRRGNGMINSYYSDAHR</sequence>
<proteinExistence type="predicted"/>
<reference evidence="1 2" key="1">
    <citation type="submission" date="2021-06" db="EMBL/GenBank/DDBJ databases">
        <title>Caerostris extrusa draft genome.</title>
        <authorList>
            <person name="Kono N."/>
            <person name="Arakawa K."/>
        </authorList>
    </citation>
    <scope>NUCLEOTIDE SEQUENCE [LARGE SCALE GENOMIC DNA]</scope>
</reference>